<reference evidence="2 3" key="1">
    <citation type="journal article" date="2017" name="Curr. Biol.">
        <title>The Evolution of Venom by Co-option of Single-Copy Genes.</title>
        <authorList>
            <person name="Martinson E.O."/>
            <person name="Mrinalini"/>
            <person name="Kelkar Y.D."/>
            <person name="Chang C.H."/>
            <person name="Werren J.H."/>
        </authorList>
    </citation>
    <scope>NUCLEOTIDE SEQUENCE [LARGE SCALE GENOMIC DNA]</scope>
    <source>
        <strain evidence="2 3">Alberta</strain>
        <tissue evidence="2">Whole body</tissue>
    </source>
</reference>
<name>A0A232EW77_9HYME</name>
<evidence type="ECO:0000256" key="1">
    <source>
        <dbReference type="SAM" id="MobiDB-lite"/>
    </source>
</evidence>
<evidence type="ECO:0000313" key="2">
    <source>
        <dbReference type="EMBL" id="OXU22612.1"/>
    </source>
</evidence>
<comment type="caution">
    <text evidence="2">The sequence shown here is derived from an EMBL/GenBank/DDBJ whole genome shotgun (WGS) entry which is preliminary data.</text>
</comment>
<feature type="compositionally biased region" description="Low complexity" evidence="1">
    <location>
        <begin position="9"/>
        <end position="32"/>
    </location>
</feature>
<proteinExistence type="predicted"/>
<accession>A0A232EW77</accession>
<sequence>MPRLRHDQTTPANTEAAAAAAAADNPARAQPTARDDGQLDLQFLPERSSKWFKVESSLALPLFLPDILRVQFIVCVNFHDPKAEGLLNSNEVTVTSGFNGNFQISQETLQHKYTNFEVKRLGCTYCNNYSQTFRKTFTNSTKPIVPYEFVTHCDMIC</sequence>
<dbReference type="AlphaFoldDB" id="A0A232EW77"/>
<organism evidence="2 3">
    <name type="scientific">Trichomalopsis sarcophagae</name>
    <dbReference type="NCBI Taxonomy" id="543379"/>
    <lineage>
        <taxon>Eukaryota</taxon>
        <taxon>Metazoa</taxon>
        <taxon>Ecdysozoa</taxon>
        <taxon>Arthropoda</taxon>
        <taxon>Hexapoda</taxon>
        <taxon>Insecta</taxon>
        <taxon>Pterygota</taxon>
        <taxon>Neoptera</taxon>
        <taxon>Endopterygota</taxon>
        <taxon>Hymenoptera</taxon>
        <taxon>Apocrita</taxon>
        <taxon>Proctotrupomorpha</taxon>
        <taxon>Chalcidoidea</taxon>
        <taxon>Pteromalidae</taxon>
        <taxon>Pteromalinae</taxon>
        <taxon>Trichomalopsis</taxon>
    </lineage>
</organism>
<protein>
    <submittedName>
        <fullName evidence="2">Uncharacterized protein</fullName>
    </submittedName>
</protein>
<keyword evidence="3" id="KW-1185">Reference proteome</keyword>
<dbReference type="Proteomes" id="UP000215335">
    <property type="component" value="Unassembled WGS sequence"/>
</dbReference>
<feature type="region of interest" description="Disordered" evidence="1">
    <location>
        <begin position="1"/>
        <end position="35"/>
    </location>
</feature>
<gene>
    <name evidence="2" type="ORF">TSAR_007248</name>
</gene>
<evidence type="ECO:0000313" key="3">
    <source>
        <dbReference type="Proteomes" id="UP000215335"/>
    </source>
</evidence>
<dbReference type="EMBL" id="NNAY01001902">
    <property type="protein sequence ID" value="OXU22612.1"/>
    <property type="molecule type" value="Genomic_DNA"/>
</dbReference>